<keyword evidence="3" id="KW-1185">Reference proteome</keyword>
<feature type="compositionally biased region" description="Basic and acidic residues" evidence="1">
    <location>
        <begin position="689"/>
        <end position="709"/>
    </location>
</feature>
<organism evidence="2 3">
    <name type="scientific">Trypanosoma theileri</name>
    <dbReference type="NCBI Taxonomy" id="67003"/>
    <lineage>
        <taxon>Eukaryota</taxon>
        <taxon>Discoba</taxon>
        <taxon>Euglenozoa</taxon>
        <taxon>Kinetoplastea</taxon>
        <taxon>Metakinetoplastina</taxon>
        <taxon>Trypanosomatida</taxon>
        <taxon>Trypanosomatidae</taxon>
        <taxon>Trypanosoma</taxon>
    </lineage>
</organism>
<feature type="compositionally biased region" description="Basic and acidic residues" evidence="1">
    <location>
        <begin position="370"/>
        <end position="407"/>
    </location>
</feature>
<feature type="compositionally biased region" description="Acidic residues" evidence="1">
    <location>
        <begin position="772"/>
        <end position="786"/>
    </location>
</feature>
<dbReference type="GO" id="GO:0005634">
    <property type="term" value="C:nucleus"/>
    <property type="evidence" value="ECO:0007669"/>
    <property type="project" value="TreeGrafter"/>
</dbReference>
<feature type="region of interest" description="Disordered" evidence="1">
    <location>
        <begin position="244"/>
        <end position="274"/>
    </location>
</feature>
<feature type="region of interest" description="Disordered" evidence="1">
    <location>
        <begin position="106"/>
        <end position="133"/>
    </location>
</feature>
<feature type="compositionally biased region" description="Basic residues" evidence="1">
    <location>
        <begin position="408"/>
        <end position="417"/>
    </location>
</feature>
<accession>A0A1X0P7C4</accession>
<protein>
    <submittedName>
        <fullName evidence="2">Uncharacterized protein</fullName>
    </submittedName>
</protein>
<dbReference type="VEuPathDB" id="TriTrypDB:TM35_000021600"/>
<dbReference type="Proteomes" id="UP000192257">
    <property type="component" value="Unassembled WGS sequence"/>
</dbReference>
<dbReference type="GO" id="GO:0000981">
    <property type="term" value="F:DNA-binding transcription factor activity, RNA polymerase II-specific"/>
    <property type="evidence" value="ECO:0007669"/>
    <property type="project" value="TreeGrafter"/>
</dbReference>
<feature type="compositionally biased region" description="Basic and acidic residues" evidence="1">
    <location>
        <begin position="428"/>
        <end position="440"/>
    </location>
</feature>
<dbReference type="PANTHER" id="PTHR14596:SF72">
    <property type="entry name" value="ZINC FINGER PROTEIN MSN2-RELATED"/>
    <property type="match status" value="1"/>
</dbReference>
<feature type="region of interest" description="Disordered" evidence="1">
    <location>
        <begin position="740"/>
        <end position="814"/>
    </location>
</feature>
<evidence type="ECO:0000313" key="3">
    <source>
        <dbReference type="Proteomes" id="UP000192257"/>
    </source>
</evidence>
<dbReference type="PANTHER" id="PTHR14596">
    <property type="entry name" value="ZINC FINGER PROTEIN"/>
    <property type="match status" value="1"/>
</dbReference>
<evidence type="ECO:0000256" key="1">
    <source>
        <dbReference type="SAM" id="MobiDB-lite"/>
    </source>
</evidence>
<feature type="compositionally biased region" description="Low complexity" evidence="1">
    <location>
        <begin position="255"/>
        <end position="274"/>
    </location>
</feature>
<feature type="region of interest" description="Disordered" evidence="1">
    <location>
        <begin position="177"/>
        <end position="200"/>
    </location>
</feature>
<dbReference type="RefSeq" id="XP_028886900.1">
    <property type="nucleotide sequence ID" value="XM_029021478.1"/>
</dbReference>
<dbReference type="AlphaFoldDB" id="A0A1X0P7C4"/>
<reference evidence="2 3" key="1">
    <citation type="submission" date="2017-03" db="EMBL/GenBank/DDBJ databases">
        <title>An alternative strategy for trypanosome survival in the mammalian bloodstream revealed through genome and transcriptome analysis of the ubiquitous bovine parasite Trypanosoma (Megatrypanum) theileri.</title>
        <authorList>
            <person name="Kelly S."/>
            <person name="Ivens A."/>
            <person name="Mott A."/>
            <person name="O'Neill E."/>
            <person name="Emms D."/>
            <person name="Macleod O."/>
            <person name="Voorheis P."/>
            <person name="Matthews J."/>
            <person name="Matthews K."/>
            <person name="Carrington M."/>
        </authorList>
    </citation>
    <scope>NUCLEOTIDE SEQUENCE [LARGE SCALE GENOMIC DNA]</scope>
    <source>
        <strain evidence="2">Edinburgh</strain>
    </source>
</reference>
<comment type="caution">
    <text evidence="2">The sequence shown here is derived from an EMBL/GenBank/DDBJ whole genome shotgun (WGS) entry which is preliminary data.</text>
</comment>
<dbReference type="GeneID" id="39981258"/>
<feature type="compositionally biased region" description="Basic and acidic residues" evidence="1">
    <location>
        <begin position="787"/>
        <end position="802"/>
    </location>
</feature>
<feature type="compositionally biased region" description="Low complexity" evidence="1">
    <location>
        <begin position="527"/>
        <end position="579"/>
    </location>
</feature>
<dbReference type="OrthoDB" id="266254at2759"/>
<dbReference type="EMBL" id="NBCO01000002">
    <property type="protein sequence ID" value="ORC92834.1"/>
    <property type="molecule type" value="Genomic_DNA"/>
</dbReference>
<dbReference type="GO" id="GO:0000987">
    <property type="term" value="F:cis-regulatory region sequence-specific DNA binding"/>
    <property type="evidence" value="ECO:0007669"/>
    <property type="project" value="TreeGrafter"/>
</dbReference>
<feature type="region of interest" description="Disordered" evidence="1">
    <location>
        <begin position="674"/>
        <end position="712"/>
    </location>
</feature>
<evidence type="ECO:0000313" key="2">
    <source>
        <dbReference type="EMBL" id="ORC92834.1"/>
    </source>
</evidence>
<feature type="compositionally biased region" description="Low complexity" evidence="1">
    <location>
        <begin position="492"/>
        <end position="508"/>
    </location>
</feature>
<proteinExistence type="predicted"/>
<sequence>MQRQTRRLTTTAESADVSQMDPWKDDRCRDFIALNTIQRLRAYHADEMPPVEPVNVVRATNLLLLPAAQPDKRTCEEAEGCAVDLARILFFGPTAFVSLTAQGRMTASPHGRHHSGSRASFTPTPTPTKTTTTTTTILTAKEEVEEETGEKTGVVVPVKSAAPQTSLEPITLHKEMSTEKDTATVHGSISHERNTKEVEEELPHDVVMPDATPLKRPEMDTAVTPAPRLPEPMGQPIITATTSCEEEQEKEKGEVGQVTSGNNSNNNNNNNSNSGNEVVRFSCAIVEAIVAYYQSLLSRGVVLDRFNAKDLAFSWWVVGRNMDVAALHQHSGPMRRDALLILVRHFYYELLTEQRPKKSLHLDSPTSLRGVKEEGSSNVKGEEGHGQEKSSHSREHKEKEKEKEKERDHHHHHHQHQQQHQQQSVAGEEVKKRPRSRLDPTRTSPPPVSSRIRRRSRSAVDDEMEEKKTEKQTVKQTESVGTPILSNTRTRQQQQQSQSQQSQSQQQQAKRTQKPKETVATKGVVATQESSSTKTTTTTTTATTTTTSMNNNNNSGINTTTTSVTTHTVTTSTTAGTTKTENKDLSSTTVNVDPVPLVEKPHRSTRSAIIEEVWRPIRSTRRRLLPSEDSADFIEAKSTTADRRNEPSLSLKLVMERIERRMANDPIYASLLTAFPSSSSSSSGTTERMTIKKETDHHENDNNESDEKSGPMYGIYPALMQLYRYQHVESDKTVTMLSRRLEGKNGENEDEIRREVRNQTLGSKKRKREHTDEEEHEVEEKEEVEEREQQHQEQEEKEEKIQSSEIETLDGHSHNISPSLDVLVKTEQEEAKISLGLVENVHHVSYVNDEGNSSPIRIPSSFSDLTYAQRCLLTWETSVMLFPRSSVPSRKRQSNANKEKNEVVKPITGRKRRVYDYWKTL</sequence>
<dbReference type="GO" id="GO:0042594">
    <property type="term" value="P:response to starvation"/>
    <property type="evidence" value="ECO:0007669"/>
    <property type="project" value="TreeGrafter"/>
</dbReference>
<feature type="compositionally biased region" description="Basic and acidic residues" evidence="1">
    <location>
        <begin position="740"/>
        <end position="757"/>
    </location>
</feature>
<gene>
    <name evidence="2" type="ORF">TM35_000021600</name>
</gene>
<name>A0A1X0P7C4_9TRYP</name>
<feature type="region of interest" description="Disordered" evidence="1">
    <location>
        <begin position="357"/>
        <end position="588"/>
    </location>
</feature>